<name>A0A3M0G814_9FLAO</name>
<dbReference type="Gene3D" id="2.20.110.10">
    <property type="entry name" value="Histone H3 K4-specific methyltransferase SET7/9 N-terminal domain"/>
    <property type="match status" value="2"/>
</dbReference>
<keyword evidence="2" id="KW-1185">Reference proteome</keyword>
<sequence>MLIKLLTLFFLFSAPVLDGGSKSYEKLYDDAGNITAEGWKMGEMRVKYWKFYHPNGQVASKGHYEKNRKNEYWYYYNPEGKIIKEGHYDKGTAENWWIFYDLATREKRKVQFKNGLRNGFCLVYKNGSLKQVERYKNDKKNGVWNDVTSFKRDNPDVSF</sequence>
<dbReference type="SUPFAM" id="SSF82185">
    <property type="entry name" value="Histone H3 K4-specific methyltransferase SET7/9 N-terminal domain"/>
    <property type="match status" value="2"/>
</dbReference>
<dbReference type="OrthoDB" id="1223552at2"/>
<reference evidence="1 2" key="1">
    <citation type="submission" date="2018-10" db="EMBL/GenBank/DDBJ databases">
        <title>Dokdonia luteus sp. nov., isolated from sea water.</title>
        <authorList>
            <person name="Zhou L.Y."/>
            <person name="Du Z.J."/>
        </authorList>
    </citation>
    <scope>NUCLEOTIDE SEQUENCE [LARGE SCALE GENOMIC DNA]</scope>
    <source>
        <strain evidence="1 2">SH27</strain>
    </source>
</reference>
<evidence type="ECO:0000313" key="1">
    <source>
        <dbReference type="EMBL" id="RMB58542.1"/>
    </source>
</evidence>
<evidence type="ECO:0008006" key="3">
    <source>
        <dbReference type="Google" id="ProtNLM"/>
    </source>
</evidence>
<dbReference type="Proteomes" id="UP000281985">
    <property type="component" value="Unassembled WGS sequence"/>
</dbReference>
<comment type="caution">
    <text evidence="1">The sequence shown here is derived from an EMBL/GenBank/DDBJ whole genome shotgun (WGS) entry which is preliminary data.</text>
</comment>
<dbReference type="InterPro" id="IPR011652">
    <property type="entry name" value="MORN_2"/>
</dbReference>
<proteinExistence type="predicted"/>
<evidence type="ECO:0000313" key="2">
    <source>
        <dbReference type="Proteomes" id="UP000281985"/>
    </source>
</evidence>
<dbReference type="EMBL" id="REFV01000008">
    <property type="protein sequence ID" value="RMB58542.1"/>
    <property type="molecule type" value="Genomic_DNA"/>
</dbReference>
<protein>
    <recommendedName>
        <fullName evidence="3">Toxin-antitoxin system YwqK family antitoxin</fullName>
    </recommendedName>
</protein>
<accession>A0A3M0G814</accession>
<organism evidence="1 2">
    <name type="scientific">Dokdonia sinensis</name>
    <dbReference type="NCBI Taxonomy" id="2479847"/>
    <lineage>
        <taxon>Bacteria</taxon>
        <taxon>Pseudomonadati</taxon>
        <taxon>Bacteroidota</taxon>
        <taxon>Flavobacteriia</taxon>
        <taxon>Flavobacteriales</taxon>
        <taxon>Flavobacteriaceae</taxon>
        <taxon>Dokdonia</taxon>
    </lineage>
</organism>
<dbReference type="RefSeq" id="WP_121917466.1">
    <property type="nucleotide sequence ID" value="NZ_REFV01000008.1"/>
</dbReference>
<dbReference type="AlphaFoldDB" id="A0A3M0G814"/>
<dbReference type="Pfam" id="PF07661">
    <property type="entry name" value="MORN_2"/>
    <property type="match status" value="2"/>
</dbReference>
<gene>
    <name evidence="1" type="ORF">EAX61_09575</name>
</gene>